<proteinExistence type="predicted"/>
<gene>
    <name evidence="2" type="ORF">PL9631_1000002</name>
    <name evidence="3" type="ORF">PL9631_280004</name>
</gene>
<evidence type="ECO:0000313" key="3">
    <source>
        <dbReference type="EMBL" id="VXD17181.1"/>
    </source>
</evidence>
<sequence length="191" mass="21642">MTSTLVFHSANDSPIGQRRGDGYFNATALCKAAGKKWSHYFENETTKEYLAALSENLGIEIIARNPLTGNPAMALIQVFQGGNKANLSVSGTWVHPQVAVHLAMWLSPEFAVQVTQWVVQWMSGTAQPQSSEPAQIKAWTPPELYPQMTQAEFEAIPIDEQWIYLETPQERKQRQRQELREIGYWTSRKYG</sequence>
<dbReference type="EMBL" id="CZCS02000003">
    <property type="protein sequence ID" value="VXD10639.1"/>
    <property type="molecule type" value="Genomic_DNA"/>
</dbReference>
<dbReference type="EMBL" id="CZCS02000166">
    <property type="protein sequence ID" value="VXD17181.1"/>
    <property type="molecule type" value="Genomic_DNA"/>
</dbReference>
<dbReference type="InterPro" id="IPR017880">
    <property type="entry name" value="KilA_N"/>
</dbReference>
<dbReference type="GO" id="GO:0003677">
    <property type="term" value="F:DNA binding"/>
    <property type="evidence" value="ECO:0007669"/>
    <property type="project" value="InterPro"/>
</dbReference>
<comment type="caution">
    <text evidence="3">The sequence shown here is derived from an EMBL/GenBank/DDBJ whole genome shotgun (WGS) entry which is preliminary data.</text>
</comment>
<dbReference type="SMART" id="SM01252">
    <property type="entry name" value="KilA-N"/>
    <property type="match status" value="1"/>
</dbReference>
<accession>A0A7Z9BRB4</accession>
<evidence type="ECO:0000313" key="4">
    <source>
        <dbReference type="Proteomes" id="UP000182190"/>
    </source>
</evidence>
<evidence type="ECO:0000259" key="1">
    <source>
        <dbReference type="PROSITE" id="PS51301"/>
    </source>
</evidence>
<dbReference type="RefSeq" id="WP_083616987.1">
    <property type="nucleotide sequence ID" value="NZ_LR734994.1"/>
</dbReference>
<feature type="domain" description="KilA-N" evidence="1">
    <location>
        <begin position="4"/>
        <end position="121"/>
    </location>
</feature>
<protein>
    <recommendedName>
        <fullName evidence="1">KilA-N domain-containing protein</fullName>
    </recommendedName>
</protein>
<dbReference type="Proteomes" id="UP000182190">
    <property type="component" value="Unassembled WGS sequence"/>
</dbReference>
<dbReference type="InterPro" id="IPR036887">
    <property type="entry name" value="HTH_APSES_sf"/>
</dbReference>
<reference evidence="3 4" key="1">
    <citation type="submission" date="2019-10" db="EMBL/GenBank/DDBJ databases">
        <authorList>
            <consortium name="Genoscope - CEA"/>
            <person name="William W."/>
        </authorList>
    </citation>
    <scope>NUCLEOTIDE SEQUENCE [LARGE SCALE GENOMIC DNA]</scope>
    <source>
        <strain evidence="3">BBR_PRJEB10994</strain>
    </source>
</reference>
<dbReference type="PROSITE" id="PS51301">
    <property type="entry name" value="KILA_N"/>
    <property type="match status" value="1"/>
</dbReference>
<evidence type="ECO:0000313" key="2">
    <source>
        <dbReference type="EMBL" id="VXD10639.1"/>
    </source>
</evidence>
<dbReference type="AlphaFoldDB" id="A0A7Z9BRB4"/>
<dbReference type="OrthoDB" id="6966367at2"/>
<dbReference type="InterPro" id="IPR018004">
    <property type="entry name" value="KilA/APSES_HTH"/>
</dbReference>
<dbReference type="SUPFAM" id="SSF54616">
    <property type="entry name" value="DNA-binding domain of Mlu1-box binding protein MBP1"/>
    <property type="match status" value="1"/>
</dbReference>
<name>A0A7Z9BRB4_9CYAN</name>
<keyword evidence="4" id="KW-1185">Reference proteome</keyword>
<dbReference type="Pfam" id="PF04383">
    <property type="entry name" value="KilA-N"/>
    <property type="match status" value="1"/>
</dbReference>
<organism evidence="3 4">
    <name type="scientific">Planktothrix paucivesiculata PCC 9631</name>
    <dbReference type="NCBI Taxonomy" id="671071"/>
    <lineage>
        <taxon>Bacteria</taxon>
        <taxon>Bacillati</taxon>
        <taxon>Cyanobacteriota</taxon>
        <taxon>Cyanophyceae</taxon>
        <taxon>Oscillatoriophycideae</taxon>
        <taxon>Oscillatoriales</taxon>
        <taxon>Microcoleaceae</taxon>
        <taxon>Planktothrix</taxon>
    </lineage>
</organism>